<dbReference type="PANTHER" id="PTHR11236:SF50">
    <property type="entry name" value="AMINODEOXYCHORISMATE SYNTHASE COMPONENT 1"/>
    <property type="match status" value="1"/>
</dbReference>
<gene>
    <name evidence="2" type="ORF">SAMN05444420_101413</name>
</gene>
<reference evidence="2 3" key="1">
    <citation type="submission" date="2016-10" db="EMBL/GenBank/DDBJ databases">
        <authorList>
            <person name="Varghese N."/>
            <person name="Submissions S."/>
        </authorList>
    </citation>
    <scope>NUCLEOTIDE SEQUENCE [LARGE SCALE GENOMIC DNA]</scope>
    <source>
        <strain evidence="2 3">DSM 11449</strain>
    </source>
</reference>
<evidence type="ECO:0000259" key="1">
    <source>
        <dbReference type="Pfam" id="PF00425"/>
    </source>
</evidence>
<dbReference type="Gene3D" id="3.60.120.10">
    <property type="entry name" value="Anthranilate synthase"/>
    <property type="match status" value="1"/>
</dbReference>
<dbReference type="InterPro" id="IPR005801">
    <property type="entry name" value="ADC_synthase"/>
</dbReference>
<dbReference type="GO" id="GO:0046820">
    <property type="term" value="F:4-amino-4-deoxychorismate synthase activity"/>
    <property type="evidence" value="ECO:0007669"/>
    <property type="project" value="TreeGrafter"/>
</dbReference>
<dbReference type="EMBL" id="FNND01000001">
    <property type="protein sequence ID" value="SDW16895.1"/>
    <property type="molecule type" value="Genomic_DNA"/>
</dbReference>
<feature type="domain" description="Chorismate-utilising enzyme C-terminal" evidence="1">
    <location>
        <begin position="69"/>
        <end position="311"/>
    </location>
</feature>
<evidence type="ECO:0000313" key="3">
    <source>
        <dbReference type="Proteomes" id="UP000182771"/>
    </source>
</evidence>
<evidence type="ECO:0000313" key="2">
    <source>
        <dbReference type="EMBL" id="SDW16895.1"/>
    </source>
</evidence>
<dbReference type="AlphaFoldDB" id="A0A1H2RC56"/>
<proteinExistence type="predicted"/>
<dbReference type="SUPFAM" id="SSF56322">
    <property type="entry name" value="ADC synthase"/>
    <property type="match status" value="1"/>
</dbReference>
<protein>
    <submittedName>
        <fullName evidence="2">Aminodeoxychorismate synthase, subunit I</fullName>
    </submittedName>
</protein>
<name>A0A1H2RC56_9FLAO</name>
<dbReference type="Pfam" id="PF00425">
    <property type="entry name" value="Chorismate_bind"/>
    <property type="match status" value="1"/>
</dbReference>
<organism evidence="2 3">
    <name type="scientific">Capnocytophaga granulosa</name>
    <dbReference type="NCBI Taxonomy" id="45242"/>
    <lineage>
        <taxon>Bacteria</taxon>
        <taxon>Pseudomonadati</taxon>
        <taxon>Bacteroidota</taxon>
        <taxon>Flavobacteriia</taxon>
        <taxon>Flavobacteriales</taxon>
        <taxon>Flavobacteriaceae</taxon>
        <taxon>Capnocytophaga</taxon>
    </lineage>
</organism>
<dbReference type="PANTHER" id="PTHR11236">
    <property type="entry name" value="AMINOBENZOATE/ANTHRANILATE SYNTHASE"/>
    <property type="match status" value="1"/>
</dbReference>
<dbReference type="Proteomes" id="UP000182771">
    <property type="component" value="Unassembled WGS sequence"/>
</dbReference>
<sequence>MKILPKWAEMLNQLGEKQTPCFFVVNYEGTQGQVFPLSELPQDIHFSFSEEKTPISDPITIEKHPIPYKTFEESFKKVFSHLKKGDTELINLTFATEIAPISLEKVYHNAKAKYKILYKDEWVCFSPEIFIKIEANKIKTYPMKGTISATIPNAEELLLNNQKEIDEHHKVVALLSKDLEQVASEVQVSKFRYVDVIEKSTGNLLQTSSEIVGTLSANWYDHLGDILVKLLPAGSICGAPREKTMEIIQEAETYDRGYYTGIAGIFDGYSLNTCVLIRFIERIGEKFYYKSGAGITAHSNPESEYKEILEKIYIPN</sequence>
<dbReference type="GeneID" id="85017723"/>
<dbReference type="GO" id="GO:0000162">
    <property type="term" value="P:L-tryptophan biosynthetic process"/>
    <property type="evidence" value="ECO:0007669"/>
    <property type="project" value="TreeGrafter"/>
</dbReference>
<dbReference type="RefSeq" id="WP_016419692.1">
    <property type="nucleotide sequence ID" value="NZ_FNND01000001.1"/>
</dbReference>
<dbReference type="InterPro" id="IPR019999">
    <property type="entry name" value="Anth_synth_I-like"/>
</dbReference>
<dbReference type="InterPro" id="IPR015890">
    <property type="entry name" value="Chorismate_C"/>
</dbReference>
<dbReference type="NCBIfam" id="NF005486">
    <property type="entry name" value="PRK07093.1"/>
    <property type="match status" value="1"/>
</dbReference>
<dbReference type="OrthoDB" id="9803598at2"/>
<comment type="caution">
    <text evidence="2">The sequence shown here is derived from an EMBL/GenBank/DDBJ whole genome shotgun (WGS) entry which is preliminary data.</text>
</comment>
<accession>A0A1H2RC56</accession>
<keyword evidence="3" id="KW-1185">Reference proteome</keyword>